<evidence type="ECO:0000313" key="4">
    <source>
        <dbReference type="WBParaSite" id="HPBE_0001328801-mRNA-1"/>
    </source>
</evidence>
<feature type="compositionally biased region" description="Basic and acidic residues" evidence="1">
    <location>
        <begin position="7"/>
        <end position="24"/>
    </location>
</feature>
<feature type="region of interest" description="Disordered" evidence="1">
    <location>
        <begin position="1"/>
        <end position="42"/>
    </location>
</feature>
<reference evidence="2 3" key="1">
    <citation type="submission" date="2018-11" db="EMBL/GenBank/DDBJ databases">
        <authorList>
            <consortium name="Pathogen Informatics"/>
        </authorList>
    </citation>
    <scope>NUCLEOTIDE SEQUENCE [LARGE SCALE GENOMIC DNA]</scope>
</reference>
<evidence type="ECO:0000313" key="2">
    <source>
        <dbReference type="EMBL" id="VDO95607.1"/>
    </source>
</evidence>
<keyword evidence="3" id="KW-1185">Reference proteome</keyword>
<dbReference type="GO" id="GO:0000460">
    <property type="term" value="P:maturation of 5.8S rRNA"/>
    <property type="evidence" value="ECO:0007669"/>
    <property type="project" value="TreeGrafter"/>
</dbReference>
<dbReference type="OrthoDB" id="20403at2759"/>
<dbReference type="PANTHER" id="PTHR13582:SF0">
    <property type="entry name" value="M-PHASE PHOSPHOPROTEIN 6"/>
    <property type="match status" value="1"/>
</dbReference>
<dbReference type="AlphaFoldDB" id="A0A183FXK3"/>
<evidence type="ECO:0000256" key="1">
    <source>
        <dbReference type="SAM" id="MobiDB-lite"/>
    </source>
</evidence>
<feature type="compositionally biased region" description="Basic and acidic residues" evidence="1">
    <location>
        <begin position="129"/>
        <end position="141"/>
    </location>
</feature>
<sequence>MQRTKKKLEARERKKRETELKKECFGNGEEAETAQGERPKFEFSTDLTQLEGLKFGRMSFKGCNPEVEKLMVYYERKMSGDVSDSDSDDGVDIGDLEMTETLRGNPSTNPRPGRGRKLNISSTGLNESGTRDKLNFTDVRKRGAQSSWTSPAPRGKSRKSC</sequence>
<feature type="compositionally biased region" description="Polar residues" evidence="1">
    <location>
        <begin position="119"/>
        <end position="128"/>
    </location>
</feature>
<name>A0A183FXK3_HELPZ</name>
<accession>A0A183FXK3</accession>
<organism evidence="3 4">
    <name type="scientific">Heligmosomoides polygyrus</name>
    <name type="common">Parasitic roundworm</name>
    <dbReference type="NCBI Taxonomy" id="6339"/>
    <lineage>
        <taxon>Eukaryota</taxon>
        <taxon>Metazoa</taxon>
        <taxon>Ecdysozoa</taxon>
        <taxon>Nematoda</taxon>
        <taxon>Chromadorea</taxon>
        <taxon>Rhabditida</taxon>
        <taxon>Rhabditina</taxon>
        <taxon>Rhabditomorpha</taxon>
        <taxon>Strongyloidea</taxon>
        <taxon>Heligmosomidae</taxon>
        <taxon>Heligmosomoides</taxon>
    </lineage>
</organism>
<dbReference type="Pfam" id="PF10175">
    <property type="entry name" value="MPP6"/>
    <property type="match status" value="1"/>
</dbReference>
<dbReference type="Proteomes" id="UP000050761">
    <property type="component" value="Unassembled WGS sequence"/>
</dbReference>
<proteinExistence type="predicted"/>
<feature type="compositionally biased region" description="Acidic residues" evidence="1">
    <location>
        <begin position="83"/>
        <end position="98"/>
    </location>
</feature>
<evidence type="ECO:0000313" key="3">
    <source>
        <dbReference type="Proteomes" id="UP000050761"/>
    </source>
</evidence>
<dbReference type="InterPro" id="IPR019324">
    <property type="entry name" value="MPP6"/>
</dbReference>
<dbReference type="PANTHER" id="PTHR13582">
    <property type="entry name" value="M-PHASE PHOSPHOPROTEIN 6"/>
    <property type="match status" value="1"/>
</dbReference>
<dbReference type="EMBL" id="UZAH01027855">
    <property type="protein sequence ID" value="VDO95607.1"/>
    <property type="molecule type" value="Genomic_DNA"/>
</dbReference>
<protein>
    <submittedName>
        <fullName evidence="4">M-phase phosphoprotein 6</fullName>
    </submittedName>
</protein>
<gene>
    <name evidence="2" type="ORF">HPBE_LOCUS13289</name>
</gene>
<accession>A0A3P8AFL2</accession>
<feature type="region of interest" description="Disordered" evidence="1">
    <location>
        <begin position="79"/>
        <end position="161"/>
    </location>
</feature>
<dbReference type="WBParaSite" id="HPBE_0001328801-mRNA-1">
    <property type="protein sequence ID" value="HPBE_0001328801-mRNA-1"/>
    <property type="gene ID" value="HPBE_0001328801"/>
</dbReference>
<reference evidence="4" key="2">
    <citation type="submission" date="2019-09" db="UniProtKB">
        <authorList>
            <consortium name="WormBaseParasite"/>
        </authorList>
    </citation>
    <scope>IDENTIFICATION</scope>
</reference>